<dbReference type="Proteomes" id="UP000327294">
    <property type="component" value="Chromosome"/>
</dbReference>
<dbReference type="SUPFAM" id="SSF52540">
    <property type="entry name" value="P-loop containing nucleoside triphosphate hydrolases"/>
    <property type="match status" value="1"/>
</dbReference>
<organism evidence="1 2">
    <name type="scientific">Streptomyces phaeolivaceus</name>
    <dbReference type="NCBI Taxonomy" id="2653200"/>
    <lineage>
        <taxon>Bacteria</taxon>
        <taxon>Bacillati</taxon>
        <taxon>Actinomycetota</taxon>
        <taxon>Actinomycetes</taxon>
        <taxon>Kitasatosporales</taxon>
        <taxon>Streptomycetaceae</taxon>
        <taxon>Streptomyces</taxon>
    </lineage>
</organism>
<name>A0A5P8K8E0_9ACTN</name>
<dbReference type="EMBL" id="CP045096">
    <property type="protein sequence ID" value="QFQ99304.1"/>
    <property type="molecule type" value="Genomic_DNA"/>
</dbReference>
<dbReference type="InterPro" id="IPR027417">
    <property type="entry name" value="P-loop_NTPase"/>
</dbReference>
<evidence type="ECO:0000313" key="2">
    <source>
        <dbReference type="Proteomes" id="UP000327294"/>
    </source>
</evidence>
<gene>
    <name evidence="1" type="ORF">F9278_27710</name>
</gene>
<keyword evidence="2" id="KW-1185">Reference proteome</keyword>
<sequence length="215" mass="24452">MLLILTGSSCSGKSTLAFAVADRIDHIAVHDTDESGVPRNPPSHWRNHNTEEWIRRALDYQAHGIDLLLTGQAPLGEVLAAPSASLLDGIALCLIDVDDEDRGRRLRQRDPGRWSESDVDRFNNWAAWHRGHAADPRHRPDVITASSAPMMAWHRWTSWTAEDPRWQIHLINTTNRGPEKSADDLEQWVNRQRQAVRAGRHPLCRGWAEQRPPLR</sequence>
<evidence type="ECO:0000313" key="1">
    <source>
        <dbReference type="EMBL" id="QFQ99304.1"/>
    </source>
</evidence>
<dbReference type="KEGG" id="sphv:F9278_27710"/>
<dbReference type="RefSeq" id="WP_152170726.1">
    <property type="nucleotide sequence ID" value="NZ_CP045096.1"/>
</dbReference>
<protein>
    <recommendedName>
        <fullName evidence="3">AAA family ATPase</fullName>
    </recommendedName>
</protein>
<dbReference type="AlphaFoldDB" id="A0A5P8K8E0"/>
<proteinExistence type="predicted"/>
<dbReference type="Gene3D" id="3.40.50.300">
    <property type="entry name" value="P-loop containing nucleotide triphosphate hydrolases"/>
    <property type="match status" value="1"/>
</dbReference>
<accession>A0A5P8K8E0</accession>
<reference evidence="1 2" key="1">
    <citation type="submission" date="2019-10" db="EMBL/GenBank/DDBJ databases">
        <title>Streptomyces sp. strain GY16 isolated from leaves of Broussonetia papyrifera.</title>
        <authorList>
            <person name="Mo P."/>
        </authorList>
    </citation>
    <scope>NUCLEOTIDE SEQUENCE [LARGE SCALE GENOMIC DNA]</scope>
    <source>
        <strain evidence="1 2">GY16</strain>
    </source>
</reference>
<evidence type="ECO:0008006" key="3">
    <source>
        <dbReference type="Google" id="ProtNLM"/>
    </source>
</evidence>